<dbReference type="EMBL" id="JBBWWR010000010">
    <property type="protein sequence ID" value="KAK8960974.1"/>
    <property type="molecule type" value="Genomic_DNA"/>
</dbReference>
<keyword evidence="2" id="KW-1185">Reference proteome</keyword>
<sequence>MNHAIAHYKRILSSCGCKSPNPRLNATDESPTLDCCYTLIGIESSKYLAFTSQKPDPAARVIFLPKHCRASSSSGNAGVQLGK</sequence>
<evidence type="ECO:0000313" key="1">
    <source>
        <dbReference type="EMBL" id="KAK8960974.1"/>
    </source>
</evidence>
<proteinExistence type="predicted"/>
<gene>
    <name evidence="1" type="ORF">KSP40_PGU022782</name>
</gene>
<organism evidence="1 2">
    <name type="scientific">Platanthera guangdongensis</name>
    <dbReference type="NCBI Taxonomy" id="2320717"/>
    <lineage>
        <taxon>Eukaryota</taxon>
        <taxon>Viridiplantae</taxon>
        <taxon>Streptophyta</taxon>
        <taxon>Embryophyta</taxon>
        <taxon>Tracheophyta</taxon>
        <taxon>Spermatophyta</taxon>
        <taxon>Magnoliopsida</taxon>
        <taxon>Liliopsida</taxon>
        <taxon>Asparagales</taxon>
        <taxon>Orchidaceae</taxon>
        <taxon>Orchidoideae</taxon>
        <taxon>Orchideae</taxon>
        <taxon>Orchidinae</taxon>
        <taxon>Platanthera</taxon>
    </lineage>
</organism>
<reference evidence="1 2" key="1">
    <citation type="journal article" date="2022" name="Nat. Plants">
        <title>Genomes of leafy and leafless Platanthera orchids illuminate the evolution of mycoheterotrophy.</title>
        <authorList>
            <person name="Li M.H."/>
            <person name="Liu K.W."/>
            <person name="Li Z."/>
            <person name="Lu H.C."/>
            <person name="Ye Q.L."/>
            <person name="Zhang D."/>
            <person name="Wang J.Y."/>
            <person name="Li Y.F."/>
            <person name="Zhong Z.M."/>
            <person name="Liu X."/>
            <person name="Yu X."/>
            <person name="Liu D.K."/>
            <person name="Tu X.D."/>
            <person name="Liu B."/>
            <person name="Hao Y."/>
            <person name="Liao X.Y."/>
            <person name="Jiang Y.T."/>
            <person name="Sun W.H."/>
            <person name="Chen J."/>
            <person name="Chen Y.Q."/>
            <person name="Ai Y."/>
            <person name="Zhai J.W."/>
            <person name="Wu S.S."/>
            <person name="Zhou Z."/>
            <person name="Hsiao Y.Y."/>
            <person name="Wu W.L."/>
            <person name="Chen Y.Y."/>
            <person name="Lin Y.F."/>
            <person name="Hsu J.L."/>
            <person name="Li C.Y."/>
            <person name="Wang Z.W."/>
            <person name="Zhao X."/>
            <person name="Zhong W.Y."/>
            <person name="Ma X.K."/>
            <person name="Ma L."/>
            <person name="Huang J."/>
            <person name="Chen G.Z."/>
            <person name="Huang M.Z."/>
            <person name="Huang L."/>
            <person name="Peng D.H."/>
            <person name="Luo Y.B."/>
            <person name="Zou S.Q."/>
            <person name="Chen S.P."/>
            <person name="Lan S."/>
            <person name="Tsai W.C."/>
            <person name="Van de Peer Y."/>
            <person name="Liu Z.J."/>
        </authorList>
    </citation>
    <scope>NUCLEOTIDE SEQUENCE [LARGE SCALE GENOMIC DNA]</scope>
    <source>
        <strain evidence="1">Lor288</strain>
    </source>
</reference>
<dbReference type="Proteomes" id="UP001412067">
    <property type="component" value="Unassembled WGS sequence"/>
</dbReference>
<name>A0ABR2M9X4_9ASPA</name>
<comment type="caution">
    <text evidence="1">The sequence shown here is derived from an EMBL/GenBank/DDBJ whole genome shotgun (WGS) entry which is preliminary data.</text>
</comment>
<protein>
    <submittedName>
        <fullName evidence="1">Uncharacterized protein</fullName>
    </submittedName>
</protein>
<accession>A0ABR2M9X4</accession>
<evidence type="ECO:0000313" key="2">
    <source>
        <dbReference type="Proteomes" id="UP001412067"/>
    </source>
</evidence>